<dbReference type="PANTHER" id="PTHR48090">
    <property type="entry name" value="UNDECAPRENYL-PHOSPHATE 4-DEOXY-4-FORMAMIDO-L-ARABINOSE TRANSFERASE-RELATED"/>
    <property type="match status" value="1"/>
</dbReference>
<keyword evidence="3" id="KW-0328">Glycosyltransferase</keyword>
<evidence type="ECO:0000256" key="4">
    <source>
        <dbReference type="ARBA" id="ARBA00022679"/>
    </source>
</evidence>
<evidence type="ECO:0000256" key="7">
    <source>
        <dbReference type="ARBA" id="ARBA00022989"/>
    </source>
</evidence>
<keyword evidence="13" id="KW-1185">Reference proteome</keyword>
<feature type="domain" description="Glycosyltransferase 2-like" evidence="11">
    <location>
        <begin position="16"/>
        <end position="152"/>
    </location>
</feature>
<evidence type="ECO:0000313" key="12">
    <source>
        <dbReference type="EMBL" id="GAA2099660.1"/>
    </source>
</evidence>
<dbReference type="InterPro" id="IPR001173">
    <property type="entry name" value="Glyco_trans_2-like"/>
</dbReference>
<gene>
    <name evidence="12" type="ORF">GCM10009726_09290</name>
</gene>
<dbReference type="InterPro" id="IPR050256">
    <property type="entry name" value="Glycosyltransferase_2"/>
</dbReference>
<feature type="transmembrane region" description="Helical" evidence="10">
    <location>
        <begin position="280"/>
        <end position="305"/>
    </location>
</feature>
<evidence type="ECO:0000256" key="5">
    <source>
        <dbReference type="ARBA" id="ARBA00022692"/>
    </source>
</evidence>
<name>A0ABN2WWI5_9ACTN</name>
<dbReference type="InterPro" id="IPR029044">
    <property type="entry name" value="Nucleotide-diphossugar_trans"/>
</dbReference>
<reference evidence="13" key="1">
    <citation type="journal article" date="2019" name="Int. J. Syst. Evol. Microbiol.">
        <title>The Global Catalogue of Microorganisms (GCM) 10K type strain sequencing project: providing services to taxonomists for standard genome sequencing and annotation.</title>
        <authorList>
            <consortium name="The Broad Institute Genomics Platform"/>
            <consortium name="The Broad Institute Genome Sequencing Center for Infectious Disease"/>
            <person name="Wu L."/>
            <person name="Ma J."/>
        </authorList>
    </citation>
    <scope>NUCLEOTIDE SEQUENCE [LARGE SCALE GENOMIC DNA]</scope>
    <source>
        <strain evidence="13">JCM 13813</strain>
    </source>
</reference>
<organism evidence="12 13">
    <name type="scientific">Nocardioides furvisabuli</name>
    <dbReference type="NCBI Taxonomy" id="375542"/>
    <lineage>
        <taxon>Bacteria</taxon>
        <taxon>Bacillati</taxon>
        <taxon>Actinomycetota</taxon>
        <taxon>Actinomycetes</taxon>
        <taxon>Propionibacteriales</taxon>
        <taxon>Nocardioidaceae</taxon>
        <taxon>Nocardioides</taxon>
    </lineage>
</organism>
<dbReference type="EMBL" id="BAAAMQ010000008">
    <property type="protein sequence ID" value="GAA2099660.1"/>
    <property type="molecule type" value="Genomic_DNA"/>
</dbReference>
<keyword evidence="7 10" id="KW-1133">Transmembrane helix</keyword>
<keyword evidence="2" id="KW-1003">Cell membrane</keyword>
<keyword evidence="8 10" id="KW-0472">Membrane</keyword>
<keyword evidence="4" id="KW-0808">Transferase</keyword>
<dbReference type="Proteomes" id="UP001501161">
    <property type="component" value="Unassembled WGS sequence"/>
</dbReference>
<dbReference type="Gene3D" id="3.90.550.10">
    <property type="entry name" value="Spore Coat Polysaccharide Biosynthesis Protein SpsA, Chain A"/>
    <property type="match status" value="1"/>
</dbReference>
<comment type="caution">
    <text evidence="12">The sequence shown here is derived from an EMBL/GenBank/DDBJ whole genome shotgun (WGS) entry which is preliminary data.</text>
</comment>
<accession>A0ABN2WWI5</accession>
<evidence type="ECO:0000256" key="6">
    <source>
        <dbReference type="ARBA" id="ARBA00022985"/>
    </source>
</evidence>
<dbReference type="PANTHER" id="PTHR48090:SF3">
    <property type="entry name" value="UNDECAPRENYL-PHOSPHATE 4-DEOXY-4-FORMAMIDO-L-ARABINOSE TRANSFERASE"/>
    <property type="match status" value="1"/>
</dbReference>
<evidence type="ECO:0000256" key="1">
    <source>
        <dbReference type="ARBA" id="ARBA00006739"/>
    </source>
</evidence>
<evidence type="ECO:0000256" key="9">
    <source>
        <dbReference type="SAM" id="MobiDB-lite"/>
    </source>
</evidence>
<feature type="transmembrane region" description="Helical" evidence="10">
    <location>
        <begin position="244"/>
        <end position="268"/>
    </location>
</feature>
<keyword evidence="5 10" id="KW-0812">Transmembrane</keyword>
<proteinExistence type="inferred from homology"/>
<evidence type="ECO:0000256" key="8">
    <source>
        <dbReference type="ARBA" id="ARBA00023136"/>
    </source>
</evidence>
<evidence type="ECO:0000256" key="2">
    <source>
        <dbReference type="ARBA" id="ARBA00022475"/>
    </source>
</evidence>
<evidence type="ECO:0000259" key="11">
    <source>
        <dbReference type="Pfam" id="PF00535"/>
    </source>
</evidence>
<feature type="region of interest" description="Disordered" evidence="9">
    <location>
        <begin position="320"/>
        <end position="339"/>
    </location>
</feature>
<dbReference type="SUPFAM" id="SSF53448">
    <property type="entry name" value="Nucleotide-diphospho-sugar transferases"/>
    <property type="match status" value="1"/>
</dbReference>
<keyword evidence="6" id="KW-0448">Lipopolysaccharide biosynthesis</keyword>
<evidence type="ECO:0000313" key="13">
    <source>
        <dbReference type="Proteomes" id="UP001501161"/>
    </source>
</evidence>
<dbReference type="Pfam" id="PF00535">
    <property type="entry name" value="Glycos_transf_2"/>
    <property type="match status" value="1"/>
</dbReference>
<sequence>MVTEAPAPSPRHTVAVVIPVYQGEQTLRAVVEELAPLFTPRVTTGGHDMVVAEVLLVHDNGPDDSPQVMRSLAEKFPQVRAVWLTRNFGQHAATLAGMASSGSDWIVTMDEDGQHDPEAIPRMLDTAMHEQAGVVYAKATNPAPHGLLRNLASRSAKSAVQRLVPGPDIVSFQSYRLVLGDIGRSVAAYSGAGVYLDIALGWVNSRVATCPVELRAEGGRPSGYSSRALASHFWRLVLSSGTRALRLVSLLGVSVAVLGVVFAVGAVIGRLLGTIDEPGWTSVMVVMLLGVGTVLFSLGVIAEYVGVSVNTSMGRPNYLITGDRSQGPLGRRPIAPPHD</sequence>
<protein>
    <submittedName>
        <fullName evidence="12">Glycosyltransferase family 2 protein</fullName>
    </submittedName>
</protein>
<comment type="similarity">
    <text evidence="1">Belongs to the glycosyltransferase 2 family.</text>
</comment>
<evidence type="ECO:0000256" key="3">
    <source>
        <dbReference type="ARBA" id="ARBA00022676"/>
    </source>
</evidence>
<evidence type="ECO:0000256" key="10">
    <source>
        <dbReference type="SAM" id="Phobius"/>
    </source>
</evidence>